<evidence type="ECO:0000313" key="3">
    <source>
        <dbReference type="RefSeq" id="XP_010938732.1"/>
    </source>
</evidence>
<dbReference type="PANTHER" id="PTHR31170:SF25">
    <property type="entry name" value="BNAA09G04570D PROTEIN"/>
    <property type="match status" value="1"/>
</dbReference>
<keyword evidence="1" id="KW-0812">Transmembrane</keyword>
<organism evidence="2 3">
    <name type="scientific">Elaeis guineensis var. tenera</name>
    <name type="common">Oil palm</name>
    <dbReference type="NCBI Taxonomy" id="51953"/>
    <lineage>
        <taxon>Eukaryota</taxon>
        <taxon>Viridiplantae</taxon>
        <taxon>Streptophyta</taxon>
        <taxon>Embryophyta</taxon>
        <taxon>Tracheophyta</taxon>
        <taxon>Spermatophyta</taxon>
        <taxon>Magnoliopsida</taxon>
        <taxon>Liliopsida</taxon>
        <taxon>Arecaceae</taxon>
        <taxon>Arecoideae</taxon>
        <taxon>Cocoseae</taxon>
        <taxon>Elaeidinae</taxon>
        <taxon>Elaeis</taxon>
    </lineage>
</organism>
<gene>
    <name evidence="3" type="primary">LOC105057736</name>
</gene>
<dbReference type="InterPro" id="IPR004158">
    <property type="entry name" value="DUF247_pln"/>
</dbReference>
<dbReference type="Proteomes" id="UP000504607">
    <property type="component" value="Chromosome 14"/>
</dbReference>
<dbReference type="GeneID" id="105057736"/>
<dbReference type="RefSeq" id="XP_010938732.1">
    <property type="nucleotide sequence ID" value="XM_010940430.2"/>
</dbReference>
<keyword evidence="1" id="KW-0472">Membrane</keyword>
<sequence length="452" mass="51530">MAETEGTRKEVLERKRVVMEEVTISSSWSVPVSGTCSAPLRGDSTKEWLISITNESTKKISATKPGVCKAPEFLRKDEKNAKSFEPEVVAIGPYHRGKTHLQPAEDHKRAAAHKFTLGSKHCIDEFYSKVKNEATRARACYADKFELMTDEEFTQMLFFDGCFVLHFISCYVEGDMKEVTMSTHLHGFIVRDMFLLENQLPYVVLYALMSLKSVKLDDFFNKIIGTVSIQSFSDPKEPSYHHLLDRLREKLLGPTKDPRQPVQLGPEDLHLFRSVKELREVGIKFRQSNSLYLRDIQFRPCAVWGTLSLPKIVIDDLARSRFLNMIALEMYLGSAGDYGITSFVWFLDCLIDRAEDVRELREEGILLNALGSDEQVAELFNELATNLAPDYRAYGDVLKGIRQHRDSKFKVSIYTFLHTHFSSPWTAIAFIAAVFLLVLSVIQTIFAVFPRS</sequence>
<proteinExistence type="predicted"/>
<dbReference type="PANTHER" id="PTHR31170">
    <property type="entry name" value="BNAC04G53230D PROTEIN"/>
    <property type="match status" value="1"/>
</dbReference>
<feature type="transmembrane region" description="Helical" evidence="1">
    <location>
        <begin position="425"/>
        <end position="449"/>
    </location>
</feature>
<dbReference type="KEGG" id="egu:105057736"/>
<keyword evidence="1" id="KW-1133">Transmembrane helix</keyword>
<reference evidence="3" key="1">
    <citation type="submission" date="2025-08" db="UniProtKB">
        <authorList>
            <consortium name="RefSeq"/>
        </authorList>
    </citation>
    <scope>IDENTIFICATION</scope>
</reference>
<keyword evidence="2" id="KW-1185">Reference proteome</keyword>
<accession>A0A6I9S858</accession>
<evidence type="ECO:0000256" key="1">
    <source>
        <dbReference type="SAM" id="Phobius"/>
    </source>
</evidence>
<dbReference type="AlphaFoldDB" id="A0A6I9S858"/>
<dbReference type="InParanoid" id="A0A6I9S858"/>
<evidence type="ECO:0000313" key="2">
    <source>
        <dbReference type="Proteomes" id="UP000504607"/>
    </source>
</evidence>
<dbReference type="Pfam" id="PF03140">
    <property type="entry name" value="DUF247"/>
    <property type="match status" value="1"/>
</dbReference>
<name>A0A6I9S858_ELAGV</name>
<dbReference type="OrthoDB" id="767163at2759"/>
<protein>
    <submittedName>
        <fullName evidence="3">UPF0481 protein At3g47200-like</fullName>
    </submittedName>
</protein>